<keyword evidence="2 4" id="KW-0808">Transferase</keyword>
<dbReference type="NCBIfam" id="TIGR03534">
    <property type="entry name" value="RF_mod_PrmC"/>
    <property type="match status" value="1"/>
</dbReference>
<proteinExistence type="inferred from homology"/>
<dbReference type="Proteomes" id="UP000698963">
    <property type="component" value="Unassembled WGS sequence"/>
</dbReference>
<feature type="domain" description="Methyltransferase" evidence="5">
    <location>
        <begin position="111"/>
        <end position="253"/>
    </location>
</feature>
<dbReference type="GO" id="GO:0102559">
    <property type="term" value="F:peptide chain release factor N(5)-glutamine methyltransferase activity"/>
    <property type="evidence" value="ECO:0007669"/>
    <property type="project" value="UniProtKB-EC"/>
</dbReference>
<dbReference type="EC" id="2.1.1.297" evidence="4"/>
<dbReference type="InterPro" id="IPR029063">
    <property type="entry name" value="SAM-dependent_MTases_sf"/>
</dbReference>
<dbReference type="InterPro" id="IPR050320">
    <property type="entry name" value="N5-glutamine_MTase"/>
</dbReference>
<comment type="function">
    <text evidence="4">Methylates the class 1 translation termination release factors RF1/PrfA and RF2/PrfB on the glutamine residue of the universally conserved GGQ motif.</text>
</comment>
<feature type="binding site" evidence="4">
    <location>
        <position position="141"/>
    </location>
    <ligand>
        <name>S-adenosyl-L-methionine</name>
        <dbReference type="ChEBI" id="CHEBI:59789"/>
    </ligand>
</feature>
<dbReference type="HAMAP" id="MF_02126">
    <property type="entry name" value="RF_methyltr_PrmC"/>
    <property type="match status" value="1"/>
</dbReference>
<dbReference type="AlphaFoldDB" id="A0A921DQC4"/>
<accession>A0A921DQC4</accession>
<feature type="binding site" evidence="4">
    <location>
        <position position="187"/>
    </location>
    <ligand>
        <name>S-adenosyl-L-methionine</name>
        <dbReference type="ChEBI" id="CHEBI:59789"/>
    </ligand>
</feature>
<dbReference type="RefSeq" id="WP_304120530.1">
    <property type="nucleotide sequence ID" value="NZ_DYZA01000028.1"/>
</dbReference>
<dbReference type="NCBIfam" id="TIGR00536">
    <property type="entry name" value="hemK_fam"/>
    <property type="match status" value="1"/>
</dbReference>
<reference evidence="7" key="2">
    <citation type="submission" date="2021-09" db="EMBL/GenBank/DDBJ databases">
        <authorList>
            <person name="Gilroy R."/>
        </authorList>
    </citation>
    <scope>NUCLEOTIDE SEQUENCE</scope>
    <source>
        <strain evidence="7">ChiGjej2B2-19336</strain>
    </source>
</reference>
<dbReference type="InterPro" id="IPR019874">
    <property type="entry name" value="RF_methyltr_PrmC"/>
</dbReference>
<feature type="binding site" evidence="4">
    <location>
        <begin position="187"/>
        <end position="190"/>
    </location>
    <ligand>
        <name>substrate</name>
    </ligand>
</feature>
<dbReference type="CDD" id="cd02440">
    <property type="entry name" value="AdoMet_MTases"/>
    <property type="match status" value="1"/>
</dbReference>
<evidence type="ECO:0000256" key="1">
    <source>
        <dbReference type="ARBA" id="ARBA00022603"/>
    </source>
</evidence>
<feature type="binding site" evidence="4">
    <location>
        <begin position="118"/>
        <end position="122"/>
    </location>
    <ligand>
        <name>S-adenosyl-L-methionine</name>
        <dbReference type="ChEBI" id="CHEBI:59789"/>
    </ligand>
</feature>
<dbReference type="SUPFAM" id="SSF53335">
    <property type="entry name" value="S-adenosyl-L-methionine-dependent methyltransferases"/>
    <property type="match status" value="1"/>
</dbReference>
<evidence type="ECO:0000259" key="5">
    <source>
        <dbReference type="Pfam" id="PF13847"/>
    </source>
</evidence>
<evidence type="ECO:0000256" key="4">
    <source>
        <dbReference type="HAMAP-Rule" id="MF_02126"/>
    </source>
</evidence>
<evidence type="ECO:0000256" key="2">
    <source>
        <dbReference type="ARBA" id="ARBA00022679"/>
    </source>
</evidence>
<dbReference type="Gene3D" id="3.40.50.150">
    <property type="entry name" value="Vaccinia Virus protein VP39"/>
    <property type="match status" value="1"/>
</dbReference>
<dbReference type="GO" id="GO:0032259">
    <property type="term" value="P:methylation"/>
    <property type="evidence" value="ECO:0007669"/>
    <property type="project" value="UniProtKB-KW"/>
</dbReference>
<feature type="binding site" evidence="4">
    <location>
        <position position="170"/>
    </location>
    <ligand>
        <name>S-adenosyl-L-methionine</name>
        <dbReference type="ChEBI" id="CHEBI:59789"/>
    </ligand>
</feature>
<dbReference type="Pfam" id="PF13847">
    <property type="entry name" value="Methyltransf_31"/>
    <property type="match status" value="1"/>
</dbReference>
<gene>
    <name evidence="4 7" type="primary">prmC</name>
    <name evidence="7" type="ORF">K8W16_01480</name>
</gene>
<sequence length="284" mass="31015">MNRREWKMRATARLAGTESPALVAGILLCHVLGIDKVALVAHAEEEIPPQDEAVLEALLARRLAGEPVAYLLGTREFYGRDFLVNRHTLIPRPETEHLVEEALRFFAGREEIRFLDLGTGSGCIAVTLASERPLWRGAAVDVSPGALEAAKANAARHGTAGRVDFLQADFTLPLPFEGRSFDLVVSNPPYVSEEEYAALDAGVRNFEPRSALVPGPQGLEHPRAVEAAARALLKEGGLLLMEHGCLQGEACRALCPDAYWTDVRTGRDLAGKDRFLFAVRRLCV</sequence>
<keyword evidence="1 4" id="KW-0489">Methyltransferase</keyword>
<feature type="domain" description="Release factor glutamine methyltransferase N-terminal" evidence="6">
    <location>
        <begin position="6"/>
        <end position="73"/>
    </location>
</feature>
<evidence type="ECO:0000256" key="3">
    <source>
        <dbReference type="ARBA" id="ARBA00022691"/>
    </source>
</evidence>
<name>A0A921DQC4_9BACT</name>
<dbReference type="PROSITE" id="PS00092">
    <property type="entry name" value="N6_MTASE"/>
    <property type="match status" value="1"/>
</dbReference>
<evidence type="ECO:0000313" key="8">
    <source>
        <dbReference type="Proteomes" id="UP000698963"/>
    </source>
</evidence>
<dbReference type="InterPro" id="IPR025714">
    <property type="entry name" value="Methyltranfer_dom"/>
</dbReference>
<protein>
    <recommendedName>
        <fullName evidence="4">Release factor glutamine methyltransferase</fullName>
        <shortName evidence="4">RF MTase</shortName>
        <ecNumber evidence="4">2.1.1.297</ecNumber>
    </recommendedName>
    <alternativeName>
        <fullName evidence="4">N5-glutamine methyltransferase PrmC</fullName>
    </alternativeName>
    <alternativeName>
        <fullName evidence="4">Protein-(glutamine-N5) MTase PrmC</fullName>
    </alternativeName>
    <alternativeName>
        <fullName evidence="4">Protein-glutamine N-methyltransferase PrmC</fullName>
    </alternativeName>
</protein>
<dbReference type="GO" id="GO:0003676">
    <property type="term" value="F:nucleic acid binding"/>
    <property type="evidence" value="ECO:0007669"/>
    <property type="project" value="InterPro"/>
</dbReference>
<dbReference type="EMBL" id="DYZA01000028">
    <property type="protein sequence ID" value="HJD96304.1"/>
    <property type="molecule type" value="Genomic_DNA"/>
</dbReference>
<dbReference type="InterPro" id="IPR002052">
    <property type="entry name" value="DNA_methylase_N6_adenine_CS"/>
</dbReference>
<dbReference type="PANTHER" id="PTHR18895:SF74">
    <property type="entry name" value="MTRF1L RELEASE FACTOR GLUTAMINE METHYLTRANSFERASE"/>
    <property type="match status" value="1"/>
</dbReference>
<comment type="catalytic activity">
    <reaction evidence="4">
        <text>L-glutaminyl-[peptide chain release factor] + S-adenosyl-L-methionine = N(5)-methyl-L-glutaminyl-[peptide chain release factor] + S-adenosyl-L-homocysteine + H(+)</text>
        <dbReference type="Rhea" id="RHEA:42896"/>
        <dbReference type="Rhea" id="RHEA-COMP:10271"/>
        <dbReference type="Rhea" id="RHEA-COMP:10272"/>
        <dbReference type="ChEBI" id="CHEBI:15378"/>
        <dbReference type="ChEBI" id="CHEBI:30011"/>
        <dbReference type="ChEBI" id="CHEBI:57856"/>
        <dbReference type="ChEBI" id="CHEBI:59789"/>
        <dbReference type="ChEBI" id="CHEBI:61891"/>
        <dbReference type="EC" id="2.1.1.297"/>
    </reaction>
</comment>
<organism evidence="7 8">
    <name type="scientific">Mailhella massiliensis</name>
    <dbReference type="NCBI Taxonomy" id="1903261"/>
    <lineage>
        <taxon>Bacteria</taxon>
        <taxon>Pseudomonadati</taxon>
        <taxon>Thermodesulfobacteriota</taxon>
        <taxon>Desulfovibrionia</taxon>
        <taxon>Desulfovibrionales</taxon>
        <taxon>Desulfovibrionaceae</taxon>
        <taxon>Mailhella</taxon>
    </lineage>
</organism>
<dbReference type="InterPro" id="IPR040758">
    <property type="entry name" value="PrmC_N"/>
</dbReference>
<evidence type="ECO:0000313" key="7">
    <source>
        <dbReference type="EMBL" id="HJD96304.1"/>
    </source>
</evidence>
<comment type="similarity">
    <text evidence="4">Belongs to the protein N5-glutamine methyltransferase family. PrmC subfamily.</text>
</comment>
<dbReference type="PANTHER" id="PTHR18895">
    <property type="entry name" value="HEMK METHYLTRANSFERASE"/>
    <property type="match status" value="1"/>
</dbReference>
<dbReference type="Gene3D" id="1.10.8.10">
    <property type="entry name" value="DNA helicase RuvA subunit, C-terminal domain"/>
    <property type="match status" value="1"/>
</dbReference>
<keyword evidence="3 4" id="KW-0949">S-adenosyl-L-methionine</keyword>
<dbReference type="InterPro" id="IPR004556">
    <property type="entry name" value="HemK-like"/>
</dbReference>
<reference evidence="7" key="1">
    <citation type="journal article" date="2021" name="PeerJ">
        <title>Extensive microbial diversity within the chicken gut microbiome revealed by metagenomics and culture.</title>
        <authorList>
            <person name="Gilroy R."/>
            <person name="Ravi A."/>
            <person name="Getino M."/>
            <person name="Pursley I."/>
            <person name="Horton D.L."/>
            <person name="Alikhan N.F."/>
            <person name="Baker D."/>
            <person name="Gharbi K."/>
            <person name="Hall N."/>
            <person name="Watson M."/>
            <person name="Adriaenssens E.M."/>
            <person name="Foster-Nyarko E."/>
            <person name="Jarju S."/>
            <person name="Secka A."/>
            <person name="Antonio M."/>
            <person name="Oren A."/>
            <person name="Chaudhuri R.R."/>
            <person name="La Ragione R."/>
            <person name="Hildebrand F."/>
            <person name="Pallen M.J."/>
        </authorList>
    </citation>
    <scope>NUCLEOTIDE SEQUENCE</scope>
    <source>
        <strain evidence="7">ChiGjej2B2-19336</strain>
    </source>
</reference>
<dbReference type="Pfam" id="PF17827">
    <property type="entry name" value="PrmC_N"/>
    <property type="match status" value="1"/>
</dbReference>
<comment type="caution">
    <text evidence="7">The sequence shown here is derived from an EMBL/GenBank/DDBJ whole genome shotgun (WGS) entry which is preliminary data.</text>
</comment>
<evidence type="ECO:0000259" key="6">
    <source>
        <dbReference type="Pfam" id="PF17827"/>
    </source>
</evidence>